<comment type="caution">
    <text evidence="2">The sequence shown here is derived from an EMBL/GenBank/DDBJ whole genome shotgun (WGS) entry which is preliminary data.</text>
</comment>
<dbReference type="AlphaFoldDB" id="A0A9N9L868"/>
<accession>A0A9N9L868</accession>
<gene>
    <name evidence="2" type="ORF">HYFRA_00013067</name>
</gene>
<evidence type="ECO:0000313" key="2">
    <source>
        <dbReference type="EMBL" id="CAG8959297.1"/>
    </source>
</evidence>
<proteinExistence type="predicted"/>
<reference evidence="2" key="1">
    <citation type="submission" date="2021-07" db="EMBL/GenBank/DDBJ databases">
        <authorList>
            <person name="Durling M."/>
        </authorList>
    </citation>
    <scope>NUCLEOTIDE SEQUENCE</scope>
</reference>
<feature type="coiled-coil region" evidence="1">
    <location>
        <begin position="59"/>
        <end position="100"/>
    </location>
</feature>
<evidence type="ECO:0000313" key="3">
    <source>
        <dbReference type="Proteomes" id="UP000696280"/>
    </source>
</evidence>
<sequence>MSHDQMHADTYTHMTKMETTIAQPSPSLEVVLATARAQLAAYERAKNMGKDEKNARSHLRFAESIMEDAEVKLARAQRDLERAKVQLAEARKVVEEFDKAYEENDQHTELENIDYV</sequence>
<name>A0A9N9L868_9HELO</name>
<dbReference type="Proteomes" id="UP000696280">
    <property type="component" value="Unassembled WGS sequence"/>
</dbReference>
<organism evidence="2 3">
    <name type="scientific">Hymenoscyphus fraxineus</name>
    <dbReference type="NCBI Taxonomy" id="746836"/>
    <lineage>
        <taxon>Eukaryota</taxon>
        <taxon>Fungi</taxon>
        <taxon>Dikarya</taxon>
        <taxon>Ascomycota</taxon>
        <taxon>Pezizomycotina</taxon>
        <taxon>Leotiomycetes</taxon>
        <taxon>Helotiales</taxon>
        <taxon>Helotiaceae</taxon>
        <taxon>Hymenoscyphus</taxon>
    </lineage>
</organism>
<evidence type="ECO:0000256" key="1">
    <source>
        <dbReference type="SAM" id="Coils"/>
    </source>
</evidence>
<keyword evidence="1" id="KW-0175">Coiled coil</keyword>
<protein>
    <submittedName>
        <fullName evidence="2">Uncharacterized protein</fullName>
    </submittedName>
</protein>
<keyword evidence="3" id="KW-1185">Reference proteome</keyword>
<dbReference type="EMBL" id="CAJVRL010000091">
    <property type="protein sequence ID" value="CAG8959297.1"/>
    <property type="molecule type" value="Genomic_DNA"/>
</dbReference>